<dbReference type="InterPro" id="IPR042094">
    <property type="entry name" value="T2SS_GspF_sf"/>
</dbReference>
<evidence type="ECO:0000256" key="7">
    <source>
        <dbReference type="SAM" id="Phobius"/>
    </source>
</evidence>
<evidence type="ECO:0000256" key="6">
    <source>
        <dbReference type="ARBA" id="ARBA00023136"/>
    </source>
</evidence>
<accession>A0ABU9TTN4</accession>
<evidence type="ECO:0000256" key="2">
    <source>
        <dbReference type="ARBA" id="ARBA00005745"/>
    </source>
</evidence>
<gene>
    <name evidence="9" type="ORF">WNY58_11780</name>
</gene>
<evidence type="ECO:0000313" key="9">
    <source>
        <dbReference type="EMBL" id="MEM5537071.1"/>
    </source>
</evidence>
<reference evidence="9 10" key="1">
    <citation type="submission" date="2024-03" db="EMBL/GenBank/DDBJ databases">
        <title>Community enrichment and isolation of bacterial strains for fucoidan degradation.</title>
        <authorList>
            <person name="Sichert A."/>
        </authorList>
    </citation>
    <scope>NUCLEOTIDE SEQUENCE [LARGE SCALE GENOMIC DNA]</scope>
    <source>
        <strain evidence="9 10">AS76</strain>
    </source>
</reference>
<keyword evidence="10" id="KW-1185">Reference proteome</keyword>
<dbReference type="RefSeq" id="WP_067983599.1">
    <property type="nucleotide sequence ID" value="NZ_CAXBCE010000049.1"/>
</dbReference>
<evidence type="ECO:0000259" key="8">
    <source>
        <dbReference type="Pfam" id="PF00482"/>
    </source>
</evidence>
<evidence type="ECO:0000256" key="5">
    <source>
        <dbReference type="ARBA" id="ARBA00022989"/>
    </source>
</evidence>
<keyword evidence="6 7" id="KW-0472">Membrane</keyword>
<proteinExistence type="inferred from homology"/>
<dbReference type="InterPro" id="IPR018076">
    <property type="entry name" value="T2SS_GspF_dom"/>
</dbReference>
<dbReference type="EMBL" id="JBBMRA010000011">
    <property type="protein sequence ID" value="MEM5537071.1"/>
    <property type="molecule type" value="Genomic_DNA"/>
</dbReference>
<dbReference type="PANTHER" id="PTHR30012">
    <property type="entry name" value="GENERAL SECRETION PATHWAY PROTEIN"/>
    <property type="match status" value="1"/>
</dbReference>
<dbReference type="Proteomes" id="UP001449225">
    <property type="component" value="Unassembled WGS sequence"/>
</dbReference>
<dbReference type="Gene3D" id="1.20.81.30">
    <property type="entry name" value="Type II secretion system (T2SS), domain F"/>
    <property type="match status" value="2"/>
</dbReference>
<feature type="transmembrane region" description="Helical" evidence="7">
    <location>
        <begin position="179"/>
        <end position="208"/>
    </location>
</feature>
<comment type="similarity">
    <text evidence="2">Belongs to the GSP F family.</text>
</comment>
<feature type="domain" description="Type II secretion system protein GspF" evidence="8">
    <location>
        <begin position="75"/>
        <end position="198"/>
    </location>
</feature>
<protein>
    <submittedName>
        <fullName evidence="9">Type II secretion system F family protein</fullName>
    </submittedName>
</protein>
<sequence length="410" mass="45359">MATYSYRGRNRDGEEVSGTVEAGAATHAASQLSLDGITPISINETVAAKESSSTGSKDINFQLFQKITVDELIMFSRQMFSLTKAGVPITRAMRGLANTVNNMLLKDTLDALADELEKGNALSSALAKHPKVFSELYVSMIHVGENTGQLDQSFKQMAAYLELERQTVQNVKQATRYPIFVLVAISFAIGIINMFVIPAFKSVFLSFGGDMPWQTKVLISVSDFTVDWWWAIIAGLVVLFVLFYRWKKTDAGRMTWDRRKLKFPIVGSIFYRVILGRFSRTFSIVLKAGVPIEQGLSIVSNAVGNRYIGRKVANMRQGIERGESFTQTAHQAGMFSPLVMQMLAVGEETGRVDEMLEEAAGFYEQEVEYDLKNLTSAIEPILIVAIGGMVLVLALGVFLPLWELSTTING</sequence>
<dbReference type="PANTHER" id="PTHR30012:SF4">
    <property type="entry name" value="MSHA BIOGENESIS PROTEIN MSHG"/>
    <property type="match status" value="1"/>
</dbReference>
<keyword evidence="4 7" id="KW-0812">Transmembrane</keyword>
<feature type="domain" description="Type II secretion system protein GspF" evidence="8">
    <location>
        <begin position="278"/>
        <end position="400"/>
    </location>
</feature>
<comment type="caution">
    <text evidence="9">The sequence shown here is derived from an EMBL/GenBank/DDBJ whole genome shotgun (WGS) entry which is preliminary data.</text>
</comment>
<evidence type="ECO:0000256" key="1">
    <source>
        <dbReference type="ARBA" id="ARBA00004651"/>
    </source>
</evidence>
<keyword evidence="5 7" id="KW-1133">Transmembrane helix</keyword>
<name>A0ABU9TTN4_9GAMM</name>
<dbReference type="InterPro" id="IPR003004">
    <property type="entry name" value="GspF/PilC"/>
</dbReference>
<comment type="subcellular location">
    <subcellularLocation>
        <location evidence="1">Cell membrane</location>
        <topology evidence="1">Multi-pass membrane protein</topology>
    </subcellularLocation>
</comment>
<feature type="transmembrane region" description="Helical" evidence="7">
    <location>
        <begin position="381"/>
        <end position="402"/>
    </location>
</feature>
<feature type="transmembrane region" description="Helical" evidence="7">
    <location>
        <begin position="228"/>
        <end position="246"/>
    </location>
</feature>
<dbReference type="PRINTS" id="PR00812">
    <property type="entry name" value="BCTERIALGSPF"/>
</dbReference>
<evidence type="ECO:0000313" key="10">
    <source>
        <dbReference type="Proteomes" id="UP001449225"/>
    </source>
</evidence>
<evidence type="ECO:0000256" key="4">
    <source>
        <dbReference type="ARBA" id="ARBA00022692"/>
    </source>
</evidence>
<dbReference type="Pfam" id="PF00482">
    <property type="entry name" value="T2SSF"/>
    <property type="match status" value="2"/>
</dbReference>
<organism evidence="9 10">
    <name type="scientific">Neptuniibacter pectenicola</name>
    <dbReference type="NCBI Taxonomy" id="1806669"/>
    <lineage>
        <taxon>Bacteria</taxon>
        <taxon>Pseudomonadati</taxon>
        <taxon>Pseudomonadota</taxon>
        <taxon>Gammaproteobacteria</taxon>
        <taxon>Oceanospirillales</taxon>
        <taxon>Oceanospirillaceae</taxon>
        <taxon>Neptuniibacter</taxon>
    </lineage>
</organism>
<evidence type="ECO:0000256" key="3">
    <source>
        <dbReference type="ARBA" id="ARBA00022475"/>
    </source>
</evidence>
<keyword evidence="3" id="KW-1003">Cell membrane</keyword>